<organism evidence="3 5">
    <name type="scientific">Aliirhizobium cellulosilyticum</name>
    <dbReference type="NCBI Taxonomy" id="393664"/>
    <lineage>
        <taxon>Bacteria</taxon>
        <taxon>Pseudomonadati</taxon>
        <taxon>Pseudomonadota</taxon>
        <taxon>Alphaproteobacteria</taxon>
        <taxon>Hyphomicrobiales</taxon>
        <taxon>Rhizobiaceae</taxon>
        <taxon>Aliirhizobium</taxon>
    </lineage>
</organism>
<dbReference type="AlphaFoldDB" id="A0A7W6UX61"/>
<dbReference type="EMBL" id="JACIGW010000001">
    <property type="protein sequence ID" value="MBB4347105.1"/>
    <property type="molecule type" value="Genomic_DNA"/>
</dbReference>
<sequence length="216" mass="24245">MQRVYAALAFATLAMFMCPLSAEAGDWLDWQWYGITGPCDDKCAVMVFGGKFVETPMEDIFLRGDLSPLNWDYGDSGFVGLSASRTVASFWRERFAIETELGVGKRFGSMHESEVWAALFLRYSDFPWNDYIYTTIAASTGLNYASGISQEEKARAGNDRGDRLLHYLAPEITFALPENKSRELVIRFHHRSGGYGLVSDADGGVQYLTIGLRLRF</sequence>
<protein>
    <recommendedName>
        <fullName evidence="6">Outer membrane protein beta-barrel domain-containing protein</fullName>
    </recommendedName>
</protein>
<evidence type="ECO:0000256" key="1">
    <source>
        <dbReference type="SAM" id="SignalP"/>
    </source>
</evidence>
<evidence type="ECO:0000313" key="4">
    <source>
        <dbReference type="Proteomes" id="UP000520770"/>
    </source>
</evidence>
<gene>
    <name evidence="2" type="ORF">GGE33_000813</name>
    <name evidence="3" type="ORF">GGE35_000971</name>
</gene>
<dbReference type="Proteomes" id="UP000520770">
    <property type="component" value="Unassembled WGS sequence"/>
</dbReference>
<evidence type="ECO:0000313" key="5">
    <source>
        <dbReference type="Proteomes" id="UP000576087"/>
    </source>
</evidence>
<feature type="signal peptide" evidence="1">
    <location>
        <begin position="1"/>
        <end position="24"/>
    </location>
</feature>
<reference evidence="4 5" key="1">
    <citation type="submission" date="2020-08" db="EMBL/GenBank/DDBJ databases">
        <title>Genomic Encyclopedia of Type Strains, Phase IV (KMG-V): Genome sequencing to study the core and pangenomes of soil and plant-associated prokaryotes.</title>
        <authorList>
            <person name="Whitman W."/>
        </authorList>
    </citation>
    <scope>NUCLEOTIDE SEQUENCE [LARGE SCALE GENOMIC DNA]</scope>
    <source>
        <strain evidence="2 4">SEMIA 448</strain>
        <strain evidence="3 5">SEMIA 452</strain>
    </source>
</reference>
<evidence type="ECO:0000313" key="2">
    <source>
        <dbReference type="EMBL" id="MBB4347105.1"/>
    </source>
</evidence>
<feature type="chain" id="PRO_5036214278" description="Outer membrane protein beta-barrel domain-containing protein" evidence="1">
    <location>
        <begin position="25"/>
        <end position="216"/>
    </location>
</feature>
<comment type="caution">
    <text evidence="3">The sequence shown here is derived from an EMBL/GenBank/DDBJ whole genome shotgun (WGS) entry which is preliminary data.</text>
</comment>
<evidence type="ECO:0000313" key="3">
    <source>
        <dbReference type="EMBL" id="MBB4445189.1"/>
    </source>
</evidence>
<dbReference type="RefSeq" id="WP_183821328.1">
    <property type="nucleotide sequence ID" value="NZ_JACIGW010000001.1"/>
</dbReference>
<evidence type="ECO:0008006" key="6">
    <source>
        <dbReference type="Google" id="ProtNLM"/>
    </source>
</evidence>
<dbReference type="Proteomes" id="UP000576087">
    <property type="component" value="Unassembled WGS sequence"/>
</dbReference>
<dbReference type="EMBL" id="JACIHM010000001">
    <property type="protein sequence ID" value="MBB4445189.1"/>
    <property type="molecule type" value="Genomic_DNA"/>
</dbReference>
<keyword evidence="1" id="KW-0732">Signal</keyword>
<proteinExistence type="predicted"/>
<accession>A0A7W6UX61</accession>
<name>A0A7W6UX61_9HYPH</name>